<dbReference type="AlphaFoldDB" id="A0A812MG80"/>
<accession>A0A812MG80</accession>
<name>A0A812MG80_SYMPI</name>
<dbReference type="EMBL" id="CAJNIZ010008413">
    <property type="protein sequence ID" value="CAE7267169.1"/>
    <property type="molecule type" value="Genomic_DNA"/>
</dbReference>
<protein>
    <submittedName>
        <fullName evidence="1">Uncharacterized protein</fullName>
    </submittedName>
</protein>
<evidence type="ECO:0000313" key="1">
    <source>
        <dbReference type="EMBL" id="CAE7267169.1"/>
    </source>
</evidence>
<comment type="caution">
    <text evidence="1">The sequence shown here is derived from an EMBL/GenBank/DDBJ whole genome shotgun (WGS) entry which is preliminary data.</text>
</comment>
<proteinExistence type="predicted"/>
<gene>
    <name evidence="1" type="ORF">SPIL2461_LOCUS5794</name>
</gene>
<reference evidence="1" key="1">
    <citation type="submission" date="2021-02" db="EMBL/GenBank/DDBJ databases">
        <authorList>
            <person name="Dougan E. K."/>
            <person name="Rhodes N."/>
            <person name="Thang M."/>
            <person name="Chan C."/>
        </authorList>
    </citation>
    <scope>NUCLEOTIDE SEQUENCE</scope>
</reference>
<sequence>MDALRERERVLTAKEQLAIRGFAASKLQAASVLDDGGDWFAACVPLSCLGHDEDMRRLIWRLFWLRLAHDLSGTQAASTQEHAIGAQLRVLRIFSSRPPVDHPLEPLDPDVLEDLGQGPFDLVTVTDAPTLAHPLSSSVQWPLRLRMLQPPAEYRPWKFRFFDAERYLLSYVTYLRKSGHGERLVLYADAFDVAAFPCQRNLSEALNELGRPMVFGVEFDIFPAGLPGYPAPAAGSHARVRQAHQMQLCRQAVDLPYIWESEPPDQRKPCLAMSEILGTSSSGIEPTHPVAGEFLNGGFYGGRADVLEMALRQILHVQAQLPEFNSAGEPLKRHGRSHQYLWSQYFLDHPDKVALDYGGAFVVNLARRSLAPRQFGIDKFTGQMKSVLFQRPVCFIHANAGGVADSTFYLLRTAYYLQADTTAWTGYGVPGELNALQQSGLRADKGRHDRIVVDSNLCFGTFSHVPEWHGILSYIYMATPFNEVTFAGLEFFIARPSHSPASRTGMVFQVVDKMPFALRTRRETGRAKPPNGTQTWFEARNRFDAQVFNVRVRSGDCFAWRCEQRCDLTFAELQDEDPTWLRDSVPRPAGVWTGDGREMVVGAKIVLDKWLPRSYAISAQAEIHAFSLYEQAKRDVVGPEIQAATDRLSARLAPVFQQVRFGPKDGRPGRREHHKFGAADRKGTYYYRFHKLIGKANWRKYTERYIAPRALENRQRWIPTPFPTYSQGKHAHSWNWRLPKGLAAATSADEVLEVWVQFRHKHPKRTFHYFKVLKRLADVGGCERTDWRLRFVTSRLRKIHRKVLNLPRLAKYYAELKCIDEMEHVSRFLRKMLPKYTSHQLVLVAHAFAIAKLQDKHMMEEVARLVEPQLSEITPVEMVRLAQAYASTEVCHYTLFGQISAQAQVRVQQASE</sequence>
<dbReference type="OrthoDB" id="409435at2759"/>
<dbReference type="Proteomes" id="UP000649617">
    <property type="component" value="Unassembled WGS sequence"/>
</dbReference>
<keyword evidence="2" id="KW-1185">Reference proteome</keyword>
<evidence type="ECO:0000313" key="2">
    <source>
        <dbReference type="Proteomes" id="UP000649617"/>
    </source>
</evidence>
<feature type="non-terminal residue" evidence="1">
    <location>
        <position position="912"/>
    </location>
</feature>
<organism evidence="1 2">
    <name type="scientific">Symbiodinium pilosum</name>
    <name type="common">Dinoflagellate</name>
    <dbReference type="NCBI Taxonomy" id="2952"/>
    <lineage>
        <taxon>Eukaryota</taxon>
        <taxon>Sar</taxon>
        <taxon>Alveolata</taxon>
        <taxon>Dinophyceae</taxon>
        <taxon>Suessiales</taxon>
        <taxon>Symbiodiniaceae</taxon>
        <taxon>Symbiodinium</taxon>
    </lineage>
</organism>